<evidence type="ECO:0000256" key="1">
    <source>
        <dbReference type="PROSITE-ProRule" id="PRU00076"/>
    </source>
</evidence>
<feature type="disulfide bond" evidence="1">
    <location>
        <begin position="121"/>
        <end position="130"/>
    </location>
</feature>
<dbReference type="PROSITE" id="PS50026">
    <property type="entry name" value="EGF_3"/>
    <property type="match status" value="1"/>
</dbReference>
<dbReference type="SUPFAM" id="SSF57196">
    <property type="entry name" value="EGF/Laminin"/>
    <property type="match status" value="1"/>
</dbReference>
<dbReference type="CDD" id="cd00054">
    <property type="entry name" value="EGF_CA"/>
    <property type="match status" value="1"/>
</dbReference>
<comment type="caution">
    <text evidence="3">The sequence shown here is derived from an EMBL/GenBank/DDBJ whole genome shotgun (WGS) entry which is preliminary data.</text>
</comment>
<dbReference type="Proteomes" id="UP001634394">
    <property type="component" value="Unassembled WGS sequence"/>
</dbReference>
<keyword evidence="1" id="KW-0245">EGF-like domain</keyword>
<proteinExistence type="predicted"/>
<dbReference type="PROSITE" id="PS00022">
    <property type="entry name" value="EGF_1"/>
    <property type="match status" value="1"/>
</dbReference>
<organism evidence="3 4">
    <name type="scientific">Sinanodonta woodiana</name>
    <name type="common">Chinese pond mussel</name>
    <name type="synonym">Anodonta woodiana</name>
    <dbReference type="NCBI Taxonomy" id="1069815"/>
    <lineage>
        <taxon>Eukaryota</taxon>
        <taxon>Metazoa</taxon>
        <taxon>Spiralia</taxon>
        <taxon>Lophotrochozoa</taxon>
        <taxon>Mollusca</taxon>
        <taxon>Bivalvia</taxon>
        <taxon>Autobranchia</taxon>
        <taxon>Heteroconchia</taxon>
        <taxon>Palaeoheterodonta</taxon>
        <taxon>Unionida</taxon>
        <taxon>Unionoidea</taxon>
        <taxon>Unionidae</taxon>
        <taxon>Unioninae</taxon>
        <taxon>Sinanodonta</taxon>
    </lineage>
</organism>
<evidence type="ECO:0000313" key="4">
    <source>
        <dbReference type="Proteomes" id="UP001634394"/>
    </source>
</evidence>
<gene>
    <name evidence="3" type="ORF">ACJMK2_022985</name>
</gene>
<name>A0ABD3TKM1_SINWO</name>
<dbReference type="EMBL" id="JBJQND010000018">
    <property type="protein sequence ID" value="KAL3837639.1"/>
    <property type="molecule type" value="Genomic_DNA"/>
</dbReference>
<dbReference type="InterPro" id="IPR000742">
    <property type="entry name" value="EGF"/>
</dbReference>
<protein>
    <recommendedName>
        <fullName evidence="2">EGF-like domain-containing protein</fullName>
    </recommendedName>
</protein>
<dbReference type="AlphaFoldDB" id="A0ABD3TKM1"/>
<accession>A0ABD3TKM1</accession>
<sequence>SLWIFVMDIRSVFIFSTFILIPVLGQVVDNYCTDESNRSIHTKDTDNYSFDSFPKQNVSNPYVLDFDLASIYRPDLEYGLRYGNNLTAPPFFKKYAFESLDCPCQIDRLCTGINASYTCYCPIGWQGKKCSKGSTKDPTILRAVVGSLTGVLVVIALSDCLCLYTEDSKNETKEDA</sequence>
<reference evidence="3 4" key="1">
    <citation type="submission" date="2024-11" db="EMBL/GenBank/DDBJ databases">
        <title>Chromosome-level genome assembly of the freshwater bivalve Anodonta woodiana.</title>
        <authorList>
            <person name="Chen X."/>
        </authorList>
    </citation>
    <scope>NUCLEOTIDE SEQUENCE [LARGE SCALE GENOMIC DNA]</scope>
    <source>
        <strain evidence="3">MN2024</strain>
        <tissue evidence="3">Gills</tissue>
    </source>
</reference>
<keyword evidence="4" id="KW-1185">Reference proteome</keyword>
<feature type="domain" description="EGF-like" evidence="2">
    <location>
        <begin position="98"/>
        <end position="131"/>
    </location>
</feature>
<keyword evidence="1" id="KW-1015">Disulfide bond</keyword>
<evidence type="ECO:0000259" key="2">
    <source>
        <dbReference type="PROSITE" id="PS50026"/>
    </source>
</evidence>
<comment type="caution">
    <text evidence="1">Lacks conserved residue(s) required for the propagation of feature annotation.</text>
</comment>
<evidence type="ECO:0000313" key="3">
    <source>
        <dbReference type="EMBL" id="KAL3837639.1"/>
    </source>
</evidence>
<feature type="non-terminal residue" evidence="3">
    <location>
        <position position="1"/>
    </location>
</feature>
<dbReference type="PROSITE" id="PS01186">
    <property type="entry name" value="EGF_2"/>
    <property type="match status" value="1"/>
</dbReference>